<comment type="caution">
    <text evidence="5">The sequence shown here is derived from an EMBL/GenBank/DDBJ whole genome shotgun (WGS) entry which is preliminary data.</text>
</comment>
<dbReference type="InterPro" id="IPR003593">
    <property type="entry name" value="AAA+_ATPase"/>
</dbReference>
<evidence type="ECO:0000256" key="3">
    <source>
        <dbReference type="ARBA" id="ARBA00022840"/>
    </source>
</evidence>
<sequence length="507" mass="56680">MEVRAFFWYNIITIKLNKMAVKPIITTKNASVTYLPGKSNEVKALAEASIDIYPGELVIFFGPSGCGKSTLLYAIAGLDTAATGSIKVFDKEIIGAKDKDLERHHQKTIGMVFQSFHLINSLTIIQNVMLPQIAINKGLKERKKKALELLDFFDVGSQAEKIPTELSGGQQQRVAICRSLINDPDIILADEPVGNLDSKSAQTTLALIQKLNLVDKKTIVLVTHDPSHLGIANRIFYMKDGKVTDMKVNPHPKIIDPSIIPKDKRRKLHLAEADAEIKEVKKAEEEGDEGKSELELLAKLYAKEGPISGLLLDYKAKQVVLEALTGLSTEEVVKIENSVKHLIVDGVEDNGKLLDLLDSDEEAGGIGMDQRSSEQLVVKIKDVIKEMRLIAYPKQNHVSDIDKLTEQIRFYMFDNLDIKINSTQSVDVINRMIKERLYGFTDEKGVRAVLDSPLSNGGAGLDKRDARRFAKFLDLVLLGRYSKKDHPKIRLIRTRAQEIKENTFRKD</sequence>
<evidence type="ECO:0000259" key="4">
    <source>
        <dbReference type="PROSITE" id="PS50893"/>
    </source>
</evidence>
<evidence type="ECO:0000256" key="2">
    <source>
        <dbReference type="ARBA" id="ARBA00022741"/>
    </source>
</evidence>
<name>A0A1F6NE13_9BACT</name>
<dbReference type="GO" id="GO:0005886">
    <property type="term" value="C:plasma membrane"/>
    <property type="evidence" value="ECO:0007669"/>
    <property type="project" value="TreeGrafter"/>
</dbReference>
<dbReference type="InterPro" id="IPR017911">
    <property type="entry name" value="MacB-like_ATP-bd"/>
</dbReference>
<dbReference type="Proteomes" id="UP000176300">
    <property type="component" value="Unassembled WGS sequence"/>
</dbReference>
<dbReference type="InterPro" id="IPR027417">
    <property type="entry name" value="P-loop_NTPase"/>
</dbReference>
<dbReference type="Gene3D" id="3.40.50.300">
    <property type="entry name" value="P-loop containing nucleotide triphosphate hydrolases"/>
    <property type="match status" value="1"/>
</dbReference>
<keyword evidence="2" id="KW-0547">Nucleotide-binding</keyword>
<dbReference type="GO" id="GO:0022857">
    <property type="term" value="F:transmembrane transporter activity"/>
    <property type="evidence" value="ECO:0007669"/>
    <property type="project" value="TreeGrafter"/>
</dbReference>
<dbReference type="CDD" id="cd03255">
    <property type="entry name" value="ABC_MJ0796_LolCDE_FtsE"/>
    <property type="match status" value="1"/>
</dbReference>
<evidence type="ECO:0000256" key="1">
    <source>
        <dbReference type="ARBA" id="ARBA00022448"/>
    </source>
</evidence>
<proteinExistence type="predicted"/>
<reference evidence="5 6" key="1">
    <citation type="journal article" date="2016" name="Nat. Commun.">
        <title>Thousands of microbial genomes shed light on interconnected biogeochemical processes in an aquifer system.</title>
        <authorList>
            <person name="Anantharaman K."/>
            <person name="Brown C.T."/>
            <person name="Hug L.A."/>
            <person name="Sharon I."/>
            <person name="Castelle C.J."/>
            <person name="Probst A.J."/>
            <person name="Thomas B.C."/>
            <person name="Singh A."/>
            <person name="Wilkins M.J."/>
            <person name="Karaoz U."/>
            <person name="Brodie E.L."/>
            <person name="Williams K.H."/>
            <person name="Hubbard S.S."/>
            <person name="Banfield J.F."/>
        </authorList>
    </citation>
    <scope>NUCLEOTIDE SEQUENCE [LARGE SCALE GENOMIC DNA]</scope>
</reference>
<evidence type="ECO:0000313" key="5">
    <source>
        <dbReference type="EMBL" id="OGH82050.1"/>
    </source>
</evidence>
<dbReference type="AlphaFoldDB" id="A0A1F6NE13"/>
<keyword evidence="3" id="KW-0067">ATP-binding</keyword>
<dbReference type="InterPro" id="IPR015854">
    <property type="entry name" value="ABC_transpr_LolD-like"/>
</dbReference>
<dbReference type="PANTHER" id="PTHR24220">
    <property type="entry name" value="IMPORT ATP-BINDING PROTEIN"/>
    <property type="match status" value="1"/>
</dbReference>
<dbReference type="SMART" id="SM00382">
    <property type="entry name" value="AAA"/>
    <property type="match status" value="1"/>
</dbReference>
<dbReference type="EMBL" id="MFQS01000051">
    <property type="protein sequence ID" value="OGH82050.1"/>
    <property type="molecule type" value="Genomic_DNA"/>
</dbReference>
<dbReference type="PROSITE" id="PS50893">
    <property type="entry name" value="ABC_TRANSPORTER_2"/>
    <property type="match status" value="1"/>
</dbReference>
<dbReference type="Pfam" id="PF00005">
    <property type="entry name" value="ABC_tran"/>
    <property type="match status" value="1"/>
</dbReference>
<dbReference type="GO" id="GO:0016887">
    <property type="term" value="F:ATP hydrolysis activity"/>
    <property type="evidence" value="ECO:0007669"/>
    <property type="project" value="InterPro"/>
</dbReference>
<dbReference type="InterPro" id="IPR003439">
    <property type="entry name" value="ABC_transporter-like_ATP-bd"/>
</dbReference>
<dbReference type="STRING" id="1798697.A2373_03365"/>
<dbReference type="GO" id="GO:0005524">
    <property type="term" value="F:ATP binding"/>
    <property type="evidence" value="ECO:0007669"/>
    <property type="project" value="UniProtKB-KW"/>
</dbReference>
<dbReference type="InterPro" id="IPR017871">
    <property type="entry name" value="ABC_transporter-like_CS"/>
</dbReference>
<protein>
    <recommendedName>
        <fullName evidence="4">ABC transporter domain-containing protein</fullName>
    </recommendedName>
</protein>
<evidence type="ECO:0000313" key="6">
    <source>
        <dbReference type="Proteomes" id="UP000176300"/>
    </source>
</evidence>
<accession>A0A1F6NE13</accession>
<feature type="domain" description="ABC transporter" evidence="4">
    <location>
        <begin position="27"/>
        <end position="265"/>
    </location>
</feature>
<keyword evidence="1" id="KW-0813">Transport</keyword>
<organism evidence="5 6">
    <name type="scientific">Candidatus Magasanikbacteria bacterium RIFOXYB1_FULL_40_15</name>
    <dbReference type="NCBI Taxonomy" id="1798697"/>
    <lineage>
        <taxon>Bacteria</taxon>
        <taxon>Candidatus Magasanikiibacteriota</taxon>
    </lineage>
</organism>
<gene>
    <name evidence="5" type="ORF">A2373_03365</name>
</gene>
<dbReference type="PROSITE" id="PS00211">
    <property type="entry name" value="ABC_TRANSPORTER_1"/>
    <property type="match status" value="1"/>
</dbReference>
<dbReference type="SUPFAM" id="SSF52540">
    <property type="entry name" value="P-loop containing nucleoside triphosphate hydrolases"/>
    <property type="match status" value="1"/>
</dbReference>